<dbReference type="Proteomes" id="UP001203410">
    <property type="component" value="Unassembled WGS sequence"/>
</dbReference>
<dbReference type="InterPro" id="IPR050155">
    <property type="entry name" value="HAD-like_hydrolase_sf"/>
</dbReference>
<name>A0ABT0RTU3_9SPHN</name>
<dbReference type="RefSeq" id="WP_249903775.1">
    <property type="nucleotide sequence ID" value="NZ_JAMGBA010000001.1"/>
</dbReference>
<dbReference type="Pfam" id="PF13419">
    <property type="entry name" value="HAD_2"/>
    <property type="match status" value="1"/>
</dbReference>
<gene>
    <name evidence="1" type="ORF">LZ496_06515</name>
</gene>
<reference evidence="1 2" key="1">
    <citation type="submission" date="2022-05" db="EMBL/GenBank/DDBJ databases">
        <authorList>
            <person name="Jo J.-H."/>
            <person name="Im W.-T."/>
        </authorList>
    </citation>
    <scope>NUCLEOTIDE SEQUENCE [LARGE SCALE GENOMIC DNA]</scope>
    <source>
        <strain evidence="1 2">NSE70-1</strain>
    </source>
</reference>
<sequence>MNKLAIFDCDGTLVDSGATIRAALEQAFDAHGIICPPIEVTRKVIGLSLMESMERLAPDGDHAALTQSYKEAFFAMRGAGQVDEPLFDGIIELLNQLESDGWLLGVATGKSDRGLKFCLEAHGLGDRFVTLQTADRNPSKPHPGMALAAMAEAGAEPGQTIFVGDTGWDMGCARSAGAGAIGAGWGYHEVEELTAYGAHTVAMEPSQVIALANDWIGKKS</sequence>
<dbReference type="PANTHER" id="PTHR43434">
    <property type="entry name" value="PHOSPHOGLYCOLATE PHOSPHATASE"/>
    <property type="match status" value="1"/>
</dbReference>
<accession>A0ABT0RTU3</accession>
<dbReference type="SFLD" id="SFLDS00003">
    <property type="entry name" value="Haloacid_Dehalogenase"/>
    <property type="match status" value="1"/>
</dbReference>
<dbReference type="EMBL" id="JAMGBA010000001">
    <property type="protein sequence ID" value="MCL6698435.1"/>
    <property type="molecule type" value="Genomic_DNA"/>
</dbReference>
<protein>
    <submittedName>
        <fullName evidence="1">HAD-IA family hydrolase</fullName>
    </submittedName>
</protein>
<dbReference type="Gene3D" id="1.10.150.240">
    <property type="entry name" value="Putative phosphatase, domain 2"/>
    <property type="match status" value="1"/>
</dbReference>
<evidence type="ECO:0000313" key="1">
    <source>
        <dbReference type="EMBL" id="MCL6698435.1"/>
    </source>
</evidence>
<comment type="caution">
    <text evidence="1">The sequence shown here is derived from an EMBL/GenBank/DDBJ whole genome shotgun (WGS) entry which is preliminary data.</text>
</comment>
<dbReference type="SUPFAM" id="SSF56784">
    <property type="entry name" value="HAD-like"/>
    <property type="match status" value="1"/>
</dbReference>
<dbReference type="SFLD" id="SFLDG01135">
    <property type="entry name" value="C1.5.6:_HAD__Beta-PGM__Phospha"/>
    <property type="match status" value="1"/>
</dbReference>
<evidence type="ECO:0000313" key="2">
    <source>
        <dbReference type="Proteomes" id="UP001203410"/>
    </source>
</evidence>
<organism evidence="1 2">
    <name type="scientific">Sphingomonas caseinilyticus</name>
    <dbReference type="NCBI Taxonomy" id="2908205"/>
    <lineage>
        <taxon>Bacteria</taxon>
        <taxon>Pseudomonadati</taxon>
        <taxon>Pseudomonadota</taxon>
        <taxon>Alphaproteobacteria</taxon>
        <taxon>Sphingomonadales</taxon>
        <taxon>Sphingomonadaceae</taxon>
        <taxon>Sphingomonas</taxon>
    </lineage>
</organism>
<dbReference type="GO" id="GO:0016787">
    <property type="term" value="F:hydrolase activity"/>
    <property type="evidence" value="ECO:0007669"/>
    <property type="project" value="UniProtKB-KW"/>
</dbReference>
<dbReference type="PANTHER" id="PTHR43434:SF24">
    <property type="entry name" value="HYDROLASE-RELATED"/>
    <property type="match status" value="1"/>
</dbReference>
<dbReference type="InterPro" id="IPR023198">
    <property type="entry name" value="PGP-like_dom2"/>
</dbReference>
<dbReference type="NCBIfam" id="TIGR01549">
    <property type="entry name" value="HAD-SF-IA-v1"/>
    <property type="match status" value="1"/>
</dbReference>
<dbReference type="SFLD" id="SFLDG01129">
    <property type="entry name" value="C1.5:_HAD__Beta-PGM__Phosphata"/>
    <property type="match status" value="1"/>
</dbReference>
<keyword evidence="1" id="KW-0378">Hydrolase</keyword>
<dbReference type="InterPro" id="IPR036412">
    <property type="entry name" value="HAD-like_sf"/>
</dbReference>
<dbReference type="InterPro" id="IPR041492">
    <property type="entry name" value="HAD_2"/>
</dbReference>
<proteinExistence type="predicted"/>
<dbReference type="InterPro" id="IPR023214">
    <property type="entry name" value="HAD_sf"/>
</dbReference>
<dbReference type="Gene3D" id="3.40.50.1000">
    <property type="entry name" value="HAD superfamily/HAD-like"/>
    <property type="match status" value="1"/>
</dbReference>
<keyword evidence="2" id="KW-1185">Reference proteome</keyword>
<dbReference type="InterPro" id="IPR006439">
    <property type="entry name" value="HAD-SF_hydro_IA"/>
</dbReference>